<keyword evidence="5 6" id="KW-0472">Membrane</keyword>
<comment type="caution">
    <text evidence="8">The sequence shown here is derived from an EMBL/GenBank/DDBJ whole genome shotgun (WGS) entry which is preliminary data.</text>
</comment>
<evidence type="ECO:0000256" key="3">
    <source>
        <dbReference type="ARBA" id="ARBA00022692"/>
    </source>
</evidence>
<name>A0ABV1RAB1_9HYPH</name>
<keyword evidence="4 6" id="KW-1133">Transmembrane helix</keyword>
<organism evidence="8 9">
    <name type="scientific">Methylobacterium brachiatum</name>
    <dbReference type="NCBI Taxonomy" id="269660"/>
    <lineage>
        <taxon>Bacteria</taxon>
        <taxon>Pseudomonadati</taxon>
        <taxon>Pseudomonadota</taxon>
        <taxon>Alphaproteobacteria</taxon>
        <taxon>Hyphomicrobiales</taxon>
        <taxon>Methylobacteriaceae</taxon>
        <taxon>Methylobacterium</taxon>
    </lineage>
</organism>
<dbReference type="InterPro" id="IPR006696">
    <property type="entry name" value="DUF423"/>
</dbReference>
<dbReference type="PANTHER" id="PTHR43461:SF1">
    <property type="entry name" value="TRANSMEMBRANE PROTEIN 256"/>
    <property type="match status" value="1"/>
</dbReference>
<dbReference type="PANTHER" id="PTHR43461">
    <property type="entry name" value="TRANSMEMBRANE PROTEIN 256"/>
    <property type="match status" value="1"/>
</dbReference>
<feature type="transmembrane region" description="Helical" evidence="6">
    <location>
        <begin position="74"/>
        <end position="92"/>
    </location>
</feature>
<feature type="transmembrane region" description="Helical" evidence="6">
    <location>
        <begin position="44"/>
        <end position="62"/>
    </location>
</feature>
<evidence type="ECO:0000256" key="1">
    <source>
        <dbReference type="ARBA" id="ARBA00004141"/>
    </source>
</evidence>
<feature type="signal peptide" evidence="7">
    <location>
        <begin position="1"/>
        <end position="28"/>
    </location>
</feature>
<evidence type="ECO:0000313" key="9">
    <source>
        <dbReference type="Proteomes" id="UP001432995"/>
    </source>
</evidence>
<comment type="subcellular location">
    <subcellularLocation>
        <location evidence="1">Membrane</location>
        <topology evidence="1">Multi-pass membrane protein</topology>
    </subcellularLocation>
</comment>
<evidence type="ECO:0000256" key="4">
    <source>
        <dbReference type="ARBA" id="ARBA00022989"/>
    </source>
</evidence>
<feature type="transmembrane region" description="Helical" evidence="6">
    <location>
        <begin position="98"/>
        <end position="121"/>
    </location>
</feature>
<comment type="similarity">
    <text evidence="2">Belongs to the UPF0382 family.</text>
</comment>
<reference evidence="8" key="1">
    <citation type="submission" date="2024-06" db="EMBL/GenBank/DDBJ databases">
        <authorList>
            <person name="Campbell A.G."/>
        </authorList>
    </citation>
    <scope>NUCLEOTIDE SEQUENCE</scope>
    <source>
        <strain evidence="8">EM17</strain>
    </source>
</reference>
<proteinExistence type="inferred from homology"/>
<dbReference type="Pfam" id="PF04241">
    <property type="entry name" value="DUF423"/>
    <property type="match status" value="1"/>
</dbReference>
<accession>A0ABV1RAB1</accession>
<keyword evidence="3 6" id="KW-0812">Transmembrane</keyword>
<gene>
    <name evidence="8" type="ORF">ABS770_26350</name>
</gene>
<evidence type="ECO:0000256" key="5">
    <source>
        <dbReference type="ARBA" id="ARBA00023136"/>
    </source>
</evidence>
<keyword evidence="7" id="KW-0732">Signal</keyword>
<sequence length="131" mass="13232">MRVSSLDRALAALACLAGLLGVALSAAAAHIPGADSLKTAAQFLLFHAPAILGLTGLGRLGLARPALARGASGLLVLGLLLFCGDLSVRTWLQQPLFPMAAPIGGFALMGGWLLGAIGALIPARRQPHHAG</sequence>
<dbReference type="RefSeq" id="WP_350381090.1">
    <property type="nucleotide sequence ID" value="NZ_JBELQD010000058.1"/>
</dbReference>
<feature type="chain" id="PRO_5045453622" evidence="7">
    <location>
        <begin position="29"/>
        <end position="131"/>
    </location>
</feature>
<evidence type="ECO:0000313" key="8">
    <source>
        <dbReference type="EMBL" id="MER2291783.1"/>
    </source>
</evidence>
<protein>
    <submittedName>
        <fullName evidence="8">DUF423 domain-containing protein</fullName>
    </submittedName>
</protein>
<dbReference type="Proteomes" id="UP001432995">
    <property type="component" value="Unassembled WGS sequence"/>
</dbReference>
<evidence type="ECO:0000256" key="2">
    <source>
        <dbReference type="ARBA" id="ARBA00009694"/>
    </source>
</evidence>
<evidence type="ECO:0000256" key="7">
    <source>
        <dbReference type="SAM" id="SignalP"/>
    </source>
</evidence>
<evidence type="ECO:0000256" key="6">
    <source>
        <dbReference type="SAM" id="Phobius"/>
    </source>
</evidence>
<keyword evidence="9" id="KW-1185">Reference proteome</keyword>
<dbReference type="EMBL" id="JBELQD010000058">
    <property type="protein sequence ID" value="MER2291783.1"/>
    <property type="molecule type" value="Genomic_DNA"/>
</dbReference>